<dbReference type="GO" id="GO:0008977">
    <property type="term" value="F:prephenate dehydrogenase (NAD+) activity"/>
    <property type="evidence" value="ECO:0007669"/>
    <property type="project" value="InterPro"/>
</dbReference>
<sequence length="377" mass="43470">MTKDEKKLGPQRERIDEIDQQLLDLLSERNRIVHEVIEKKIQNQLPIFVPKREDEKTDKFRKMAADRGLDPDWAEDFLRMIMASSRASQSSDEFPRATEAPKHILIVGARGGMGRLYARVFEQSGHIVHKIDKHNWYELEEMAPKLDLAIVTVPINVTEDVIRRLAPKLKKETILADFTSNKTEPIKVMMEVHSGPVLGLHPMHGPDVNNLSKQLMVACAGRDAEASHWVVEQSRLWGMRVIEADPQKHDHVMHLVQGLRHFVALLHGSFMKTYDLNPRDILDYSSPIYRGELMMTGRIFAQSAELYADIVFSNEERRQLLLKFIEHNDRLAKMVREDDKKGFVKEFEAVTDFFGSFANQALEESGYLIDRLTDRFA</sequence>
<keyword evidence="2" id="KW-0560">Oxidoreductase</keyword>
<dbReference type="InterPro" id="IPR008927">
    <property type="entry name" value="6-PGluconate_DH-like_C_sf"/>
</dbReference>
<dbReference type="Pfam" id="PF20463">
    <property type="entry name" value="PDH_C"/>
    <property type="match status" value="1"/>
</dbReference>
<protein>
    <recommendedName>
        <fullName evidence="1">chorismate mutase</fullName>
        <ecNumber evidence="1">5.4.99.5</ecNumber>
    </recommendedName>
</protein>
<evidence type="ECO:0000256" key="1">
    <source>
        <dbReference type="ARBA" id="ARBA00012404"/>
    </source>
</evidence>
<dbReference type="EMBL" id="FXTH01000001">
    <property type="protein sequence ID" value="SMO36623.1"/>
    <property type="molecule type" value="Genomic_DNA"/>
</dbReference>
<dbReference type="AlphaFoldDB" id="A0A521AP74"/>
<name>A0A521AP74_9BACT</name>
<dbReference type="GO" id="GO:0046417">
    <property type="term" value="P:chorismate metabolic process"/>
    <property type="evidence" value="ECO:0007669"/>
    <property type="project" value="InterPro"/>
</dbReference>
<dbReference type="InterPro" id="IPR046825">
    <property type="entry name" value="PDH_C"/>
</dbReference>
<dbReference type="PROSITE" id="PS51168">
    <property type="entry name" value="CHORISMATE_MUT_2"/>
    <property type="match status" value="1"/>
</dbReference>
<dbReference type="SUPFAM" id="SSF48179">
    <property type="entry name" value="6-phosphogluconate dehydrogenase C-terminal domain-like"/>
    <property type="match status" value="1"/>
</dbReference>
<dbReference type="PANTHER" id="PTHR21363:SF0">
    <property type="entry name" value="PREPHENATE DEHYDROGENASE [NADP(+)]"/>
    <property type="match status" value="1"/>
</dbReference>
<evidence type="ECO:0000313" key="5">
    <source>
        <dbReference type="EMBL" id="SMO36623.1"/>
    </source>
</evidence>
<dbReference type="Proteomes" id="UP000317593">
    <property type="component" value="Unassembled WGS sequence"/>
</dbReference>
<dbReference type="InterPro" id="IPR046826">
    <property type="entry name" value="PDH_N"/>
</dbReference>
<dbReference type="EC" id="5.4.99.5" evidence="1"/>
<feature type="domain" description="Prephenate/arogenate dehydrogenase" evidence="4">
    <location>
        <begin position="102"/>
        <end position="365"/>
    </location>
</feature>
<evidence type="ECO:0000259" key="3">
    <source>
        <dbReference type="PROSITE" id="PS51168"/>
    </source>
</evidence>
<dbReference type="SUPFAM" id="SSF51735">
    <property type="entry name" value="NAD(P)-binding Rossmann-fold domains"/>
    <property type="match status" value="1"/>
</dbReference>
<dbReference type="Gene3D" id="1.10.3660.10">
    <property type="entry name" value="6-phosphogluconate dehydrogenase C-terminal like domain"/>
    <property type="match status" value="1"/>
</dbReference>
<keyword evidence="6" id="KW-1185">Reference proteome</keyword>
<dbReference type="InterPro" id="IPR002701">
    <property type="entry name" value="CM_II_prokaryot"/>
</dbReference>
<dbReference type="GO" id="GO:0070403">
    <property type="term" value="F:NAD+ binding"/>
    <property type="evidence" value="ECO:0007669"/>
    <property type="project" value="InterPro"/>
</dbReference>
<dbReference type="InterPro" id="IPR003099">
    <property type="entry name" value="Prephen_DH"/>
</dbReference>
<evidence type="ECO:0000313" key="6">
    <source>
        <dbReference type="Proteomes" id="UP000317593"/>
    </source>
</evidence>
<dbReference type="Pfam" id="PF01817">
    <property type="entry name" value="CM_2"/>
    <property type="match status" value="1"/>
</dbReference>
<dbReference type="Gene3D" id="1.20.59.10">
    <property type="entry name" value="Chorismate mutase"/>
    <property type="match status" value="1"/>
</dbReference>
<evidence type="ECO:0000256" key="2">
    <source>
        <dbReference type="ARBA" id="ARBA00023002"/>
    </source>
</evidence>
<dbReference type="PROSITE" id="PS51176">
    <property type="entry name" value="PDH_ADH"/>
    <property type="match status" value="1"/>
</dbReference>
<accession>A0A521AP74</accession>
<dbReference type="RefSeq" id="WP_142712719.1">
    <property type="nucleotide sequence ID" value="NZ_FXTH01000001.1"/>
</dbReference>
<dbReference type="InterPro" id="IPR036979">
    <property type="entry name" value="CM_dom_sf"/>
</dbReference>
<proteinExistence type="predicted"/>
<dbReference type="NCBIfam" id="NF008400">
    <property type="entry name" value="PRK11199.1"/>
    <property type="match status" value="1"/>
</dbReference>
<feature type="domain" description="Chorismate mutase" evidence="3">
    <location>
        <begin position="2"/>
        <end position="93"/>
    </location>
</feature>
<dbReference type="SMART" id="SM00830">
    <property type="entry name" value="CM_2"/>
    <property type="match status" value="1"/>
</dbReference>
<evidence type="ECO:0000259" key="4">
    <source>
        <dbReference type="PROSITE" id="PS51176"/>
    </source>
</evidence>
<dbReference type="SUPFAM" id="SSF48600">
    <property type="entry name" value="Chorismate mutase II"/>
    <property type="match status" value="1"/>
</dbReference>
<organism evidence="5 6">
    <name type="scientific">Fodinibius sediminis</name>
    <dbReference type="NCBI Taxonomy" id="1214077"/>
    <lineage>
        <taxon>Bacteria</taxon>
        <taxon>Pseudomonadati</taxon>
        <taxon>Balneolota</taxon>
        <taxon>Balneolia</taxon>
        <taxon>Balneolales</taxon>
        <taxon>Balneolaceae</taxon>
        <taxon>Fodinibius</taxon>
    </lineage>
</organism>
<dbReference type="GO" id="GO:0006571">
    <property type="term" value="P:tyrosine biosynthetic process"/>
    <property type="evidence" value="ECO:0007669"/>
    <property type="project" value="InterPro"/>
</dbReference>
<dbReference type="PANTHER" id="PTHR21363">
    <property type="entry name" value="PREPHENATE DEHYDROGENASE"/>
    <property type="match status" value="1"/>
</dbReference>
<dbReference type="InterPro" id="IPR036263">
    <property type="entry name" value="Chorismate_II_sf"/>
</dbReference>
<dbReference type="InterPro" id="IPR050812">
    <property type="entry name" value="Preph/Arog_dehydrog"/>
</dbReference>
<dbReference type="OrthoDB" id="1522519at2"/>
<dbReference type="GO" id="GO:0004106">
    <property type="term" value="F:chorismate mutase activity"/>
    <property type="evidence" value="ECO:0007669"/>
    <property type="project" value="UniProtKB-EC"/>
</dbReference>
<dbReference type="Pfam" id="PF02153">
    <property type="entry name" value="PDH_N"/>
    <property type="match status" value="1"/>
</dbReference>
<dbReference type="InterPro" id="IPR036291">
    <property type="entry name" value="NAD(P)-bd_dom_sf"/>
</dbReference>
<gene>
    <name evidence="5" type="ORF">SAMN06265218_101256</name>
</gene>
<dbReference type="GO" id="GO:0004665">
    <property type="term" value="F:prephenate dehydrogenase (NADP+) activity"/>
    <property type="evidence" value="ECO:0007669"/>
    <property type="project" value="InterPro"/>
</dbReference>
<reference evidence="5 6" key="1">
    <citation type="submission" date="2017-05" db="EMBL/GenBank/DDBJ databases">
        <authorList>
            <person name="Varghese N."/>
            <person name="Submissions S."/>
        </authorList>
    </citation>
    <scope>NUCLEOTIDE SEQUENCE [LARGE SCALE GENOMIC DNA]</scope>
    <source>
        <strain evidence="5 6">DSM 21194</strain>
    </source>
</reference>
<dbReference type="Gene3D" id="3.40.50.720">
    <property type="entry name" value="NAD(P)-binding Rossmann-like Domain"/>
    <property type="match status" value="1"/>
</dbReference>